<protein>
    <submittedName>
        <fullName evidence="4">Uncharacterized protein LOC105849445 isoform X2</fullName>
    </submittedName>
</protein>
<keyword evidence="1" id="KW-0175">Coiled coil</keyword>
<evidence type="ECO:0000313" key="4">
    <source>
        <dbReference type="RefSeq" id="XP_065673317.1"/>
    </source>
</evidence>
<organism evidence="3 4">
    <name type="scientific">Hydra vulgaris</name>
    <name type="common">Hydra</name>
    <name type="synonym">Hydra attenuata</name>
    <dbReference type="NCBI Taxonomy" id="6087"/>
    <lineage>
        <taxon>Eukaryota</taxon>
        <taxon>Metazoa</taxon>
        <taxon>Cnidaria</taxon>
        <taxon>Hydrozoa</taxon>
        <taxon>Hydroidolina</taxon>
        <taxon>Anthoathecata</taxon>
        <taxon>Aplanulata</taxon>
        <taxon>Hydridae</taxon>
        <taxon>Hydra</taxon>
    </lineage>
</organism>
<name>A0ABM4DFW3_HYDVU</name>
<gene>
    <name evidence="4" type="primary">LOC105849445</name>
</gene>
<feature type="coiled-coil region" evidence="1">
    <location>
        <begin position="297"/>
        <end position="352"/>
    </location>
</feature>
<evidence type="ECO:0000256" key="2">
    <source>
        <dbReference type="SAM" id="MobiDB-lite"/>
    </source>
</evidence>
<feature type="region of interest" description="Disordered" evidence="2">
    <location>
        <begin position="1"/>
        <end position="36"/>
    </location>
</feature>
<sequence length="383" mass="44058">MTQQNDPEIKPINEITNYKDANEKNEDVNKKNKDADEKDDLIYSQLDNVKPVITTLVEQEGPISSLTDKFNDKEFFYKVTTNETLPNSENLNHGRIDNLNEEINETINKCIEQPSQETSLLNINNVKTMHKENNDEYIESNTSEKSEVSHISNNINLEPINSNVRNDPLITVGNTNLSVLETRSSDIQNNPVFVIQSQSLEELKENSITTEPDFLEVDPSKNNNLFVNDKMVANELQTFSASLKKKTSLASIDDDAMVVCQKKESFINVEAMQFESEFLTRRIKEGRDNEEYIKAQLKEKNLKLEHTERKMRDLKLRLIRFAKDDEAKDKRVAALEREIEKLNLKIEEMGTIQNLPPTDATQINYQVTSKLEPQKKSFVCLIL</sequence>
<evidence type="ECO:0000313" key="3">
    <source>
        <dbReference type="Proteomes" id="UP001652625"/>
    </source>
</evidence>
<dbReference type="Proteomes" id="UP001652625">
    <property type="component" value="Chromosome 14"/>
</dbReference>
<feature type="compositionally biased region" description="Basic and acidic residues" evidence="2">
    <location>
        <begin position="20"/>
        <end position="36"/>
    </location>
</feature>
<reference evidence="4" key="1">
    <citation type="submission" date="2025-08" db="UniProtKB">
        <authorList>
            <consortium name="RefSeq"/>
        </authorList>
    </citation>
    <scope>IDENTIFICATION</scope>
</reference>
<dbReference type="GeneID" id="105849445"/>
<proteinExistence type="predicted"/>
<accession>A0ABM4DFW3</accession>
<keyword evidence="3" id="KW-1185">Reference proteome</keyword>
<dbReference type="RefSeq" id="XP_065673317.1">
    <property type="nucleotide sequence ID" value="XM_065817245.1"/>
</dbReference>
<evidence type="ECO:0000256" key="1">
    <source>
        <dbReference type="SAM" id="Coils"/>
    </source>
</evidence>